<protein>
    <submittedName>
        <fullName evidence="1">Uncharacterized protein</fullName>
    </submittedName>
</protein>
<keyword evidence="2" id="KW-1185">Reference proteome</keyword>
<reference evidence="1" key="1">
    <citation type="submission" date="2022-11" db="EMBL/GenBank/DDBJ databases">
        <title>Chromosomal genome sequence assembly and mating type (MAT) locus characterization of the leprose asexual lichenized fungus Lepraria neglecta (Nyl.) Erichsen.</title>
        <authorList>
            <person name="Allen J.L."/>
            <person name="Pfeffer B."/>
        </authorList>
    </citation>
    <scope>NUCLEOTIDE SEQUENCE</scope>
    <source>
        <strain evidence="1">Allen 5258</strain>
    </source>
</reference>
<comment type="caution">
    <text evidence="1">The sequence shown here is derived from an EMBL/GenBank/DDBJ whole genome shotgun (WGS) entry which is preliminary data.</text>
</comment>
<accession>A0AAD9ZF42</accession>
<dbReference type="EMBL" id="JASNWA010000004">
    <property type="protein sequence ID" value="KAK3176738.1"/>
    <property type="molecule type" value="Genomic_DNA"/>
</dbReference>
<proteinExistence type="predicted"/>
<organism evidence="1 2">
    <name type="scientific">Lepraria neglecta</name>
    <dbReference type="NCBI Taxonomy" id="209136"/>
    <lineage>
        <taxon>Eukaryota</taxon>
        <taxon>Fungi</taxon>
        <taxon>Dikarya</taxon>
        <taxon>Ascomycota</taxon>
        <taxon>Pezizomycotina</taxon>
        <taxon>Lecanoromycetes</taxon>
        <taxon>OSLEUM clade</taxon>
        <taxon>Lecanoromycetidae</taxon>
        <taxon>Lecanorales</taxon>
        <taxon>Lecanorineae</taxon>
        <taxon>Stereocaulaceae</taxon>
        <taxon>Lepraria</taxon>
    </lineage>
</organism>
<dbReference type="AlphaFoldDB" id="A0AAD9ZF42"/>
<sequence>MPAAKTIKEGVILFLKRFQEIDSLFLDNYDIDTGALRHSVLAQDLPRPTEQRDQIRLHEQQAVVTGKVEQDDGKEPIPDIDQQDARVNHLDNEVIRFAGRILMGFGQAVVWTSRGALSATLWAAEKSLTGFGPLAKRLYAQSETEDSS</sequence>
<gene>
    <name evidence="1" type="ORF">OEA41_008063</name>
</gene>
<evidence type="ECO:0000313" key="1">
    <source>
        <dbReference type="EMBL" id="KAK3176738.1"/>
    </source>
</evidence>
<name>A0AAD9ZF42_9LECA</name>
<evidence type="ECO:0000313" key="2">
    <source>
        <dbReference type="Proteomes" id="UP001276659"/>
    </source>
</evidence>
<dbReference type="Proteomes" id="UP001276659">
    <property type="component" value="Unassembled WGS sequence"/>
</dbReference>